<dbReference type="PROSITE" id="PS50005">
    <property type="entry name" value="TPR"/>
    <property type="match status" value="2"/>
</dbReference>
<accession>Q091I6</accession>
<evidence type="ECO:0000256" key="1">
    <source>
        <dbReference type="ARBA" id="ARBA00022737"/>
    </source>
</evidence>
<feature type="domain" description="Bacterial transcriptional activator" evidence="4">
    <location>
        <begin position="35"/>
        <end position="103"/>
    </location>
</feature>
<feature type="repeat" description="TPR" evidence="3">
    <location>
        <begin position="109"/>
        <end position="142"/>
    </location>
</feature>
<keyword evidence="2 3" id="KW-0802">TPR repeat</keyword>
<feature type="repeat" description="TPR" evidence="3">
    <location>
        <begin position="75"/>
        <end position="108"/>
    </location>
</feature>
<reference evidence="6 8" key="1">
    <citation type="submission" date="2006-04" db="EMBL/GenBank/DDBJ databases">
        <authorList>
            <person name="Nierman W.C."/>
        </authorList>
    </citation>
    <scope>NUCLEOTIDE SEQUENCE [LARGE SCALE GENOMIC DNA]</scope>
    <source>
        <strain evidence="6 8">DW4/3-1</strain>
    </source>
</reference>
<organism evidence="6 8">
    <name type="scientific">Stigmatella aurantiaca (strain DW4/3-1)</name>
    <dbReference type="NCBI Taxonomy" id="378806"/>
    <lineage>
        <taxon>Bacteria</taxon>
        <taxon>Pseudomonadati</taxon>
        <taxon>Myxococcota</taxon>
        <taxon>Myxococcia</taxon>
        <taxon>Myxococcales</taxon>
        <taxon>Cystobacterineae</taxon>
        <taxon>Archangiaceae</taxon>
        <taxon>Stigmatella</taxon>
    </lineage>
</organism>
<proteinExistence type="predicted"/>
<dbReference type="Pfam" id="PF03704">
    <property type="entry name" value="BTAD"/>
    <property type="match status" value="1"/>
</dbReference>
<dbReference type="Proteomes" id="UP000032702">
    <property type="component" value="Unassembled WGS sequence"/>
</dbReference>
<dbReference type="Pfam" id="PF13181">
    <property type="entry name" value="TPR_8"/>
    <property type="match status" value="1"/>
</dbReference>
<dbReference type="InterPro" id="IPR019734">
    <property type="entry name" value="TPR_rpt"/>
</dbReference>
<dbReference type="HOGENOM" id="CLU_128724_0_0_7"/>
<dbReference type="eggNOG" id="COG0457">
    <property type="taxonomic scope" value="Bacteria"/>
</dbReference>
<name>Q091I6_STIAD</name>
<dbReference type="OrthoDB" id="9955878at2"/>
<dbReference type="SMART" id="SM00028">
    <property type="entry name" value="TPR"/>
    <property type="match status" value="2"/>
</dbReference>
<dbReference type="InterPro" id="IPR011990">
    <property type="entry name" value="TPR-like_helical_dom_sf"/>
</dbReference>
<keyword evidence="1" id="KW-0677">Repeat</keyword>
<evidence type="ECO:0000313" key="5">
    <source>
        <dbReference type="EMBL" id="ADO68853.1"/>
    </source>
</evidence>
<evidence type="ECO:0000256" key="3">
    <source>
        <dbReference type="PROSITE-ProRule" id="PRU00339"/>
    </source>
</evidence>
<dbReference type="PANTHER" id="PTHR44943:SF8">
    <property type="entry name" value="TPR REPEAT-CONTAINING PROTEIN MJ0263"/>
    <property type="match status" value="1"/>
</dbReference>
<dbReference type="Proteomes" id="UP000001351">
    <property type="component" value="Chromosome"/>
</dbReference>
<dbReference type="SUPFAM" id="SSF48452">
    <property type="entry name" value="TPR-like"/>
    <property type="match status" value="1"/>
</dbReference>
<evidence type="ECO:0000313" key="6">
    <source>
        <dbReference type="EMBL" id="EAU66399.1"/>
    </source>
</evidence>
<keyword evidence="7" id="KW-1185">Reference proteome</keyword>
<dbReference type="InterPro" id="IPR051685">
    <property type="entry name" value="Ycf3/AcsC/BcsC/TPR_MFPF"/>
</dbReference>
<evidence type="ECO:0000256" key="2">
    <source>
        <dbReference type="ARBA" id="ARBA00022803"/>
    </source>
</evidence>
<dbReference type="EMBL" id="CP002271">
    <property type="protein sequence ID" value="ADO68853.1"/>
    <property type="molecule type" value="Genomic_DNA"/>
</dbReference>
<dbReference type="KEGG" id="sur:STAUR_1049"/>
<sequence>MNANPQPSSASSLPQNSGMSQRLIAGEITPAQFLGLSQDQLYALATRGYDLMVRGHAQSAIDILKGLTAAAPYDSVFHCHLAAAYVQAERFQEGLEEYNRALQLNLANVDALGGRSELLLREGKVAEALTDIQKALQLDPEAKHETTQRARTALLLLQSMAEATEADTAKKP</sequence>
<dbReference type="PANTHER" id="PTHR44943">
    <property type="entry name" value="CELLULOSE SYNTHASE OPERON PROTEIN C"/>
    <property type="match status" value="1"/>
</dbReference>
<reference evidence="5 7" key="2">
    <citation type="journal article" date="2011" name="Mol. Biol. Evol.">
        <title>Comparative genomic analysis of fruiting body formation in Myxococcales.</title>
        <authorList>
            <person name="Huntley S."/>
            <person name="Hamann N."/>
            <person name="Wegener-Feldbrugge S."/>
            <person name="Treuner-Lange A."/>
            <person name="Kube M."/>
            <person name="Reinhardt R."/>
            <person name="Klages S."/>
            <person name="Muller R."/>
            <person name="Ronning C.M."/>
            <person name="Nierman W.C."/>
            <person name="Sogaard-Andersen L."/>
        </authorList>
    </citation>
    <scope>NUCLEOTIDE SEQUENCE [LARGE SCALE GENOMIC DNA]</scope>
    <source>
        <strain evidence="5 7">DW4/3-1</strain>
    </source>
</reference>
<evidence type="ECO:0000259" key="4">
    <source>
        <dbReference type="Pfam" id="PF03704"/>
    </source>
</evidence>
<dbReference type="Gene3D" id="1.25.40.10">
    <property type="entry name" value="Tetratricopeptide repeat domain"/>
    <property type="match status" value="1"/>
</dbReference>
<gene>
    <name evidence="5" type="ordered locus">STAUR_1049</name>
    <name evidence="6" type="ORF">STIAU_8859</name>
</gene>
<dbReference type="InterPro" id="IPR005158">
    <property type="entry name" value="BTAD"/>
</dbReference>
<dbReference type="EMBL" id="AAMD01000056">
    <property type="protein sequence ID" value="EAU66399.1"/>
    <property type="molecule type" value="Genomic_DNA"/>
</dbReference>
<dbReference type="STRING" id="378806.STAUR_1049"/>
<evidence type="ECO:0000313" key="8">
    <source>
        <dbReference type="Proteomes" id="UP000032702"/>
    </source>
</evidence>
<protein>
    <submittedName>
        <fullName evidence="6">Tetratricopeptide repeat domain protein</fullName>
    </submittedName>
</protein>
<dbReference type="AlphaFoldDB" id="Q091I6"/>
<evidence type="ECO:0000313" key="7">
    <source>
        <dbReference type="Proteomes" id="UP000001351"/>
    </source>
</evidence>